<dbReference type="GO" id="GO:0070402">
    <property type="term" value="F:NADPH binding"/>
    <property type="evidence" value="ECO:0007669"/>
    <property type="project" value="TreeGrafter"/>
</dbReference>
<dbReference type="Gene3D" id="3.90.180.10">
    <property type="entry name" value="Medium-chain alcohol dehydrogenases, catalytic domain"/>
    <property type="match status" value="1"/>
</dbReference>
<dbReference type="Pfam" id="PF08240">
    <property type="entry name" value="ADH_N"/>
    <property type="match status" value="1"/>
</dbReference>
<gene>
    <name evidence="4" type="ORF">TM35_000012210</name>
</gene>
<evidence type="ECO:0000313" key="4">
    <source>
        <dbReference type="EMBL" id="ORC93344.1"/>
    </source>
</evidence>
<organism evidence="4 5">
    <name type="scientific">Trypanosoma theileri</name>
    <dbReference type="NCBI Taxonomy" id="67003"/>
    <lineage>
        <taxon>Eukaryota</taxon>
        <taxon>Discoba</taxon>
        <taxon>Euglenozoa</taxon>
        <taxon>Kinetoplastea</taxon>
        <taxon>Metakinetoplastina</taxon>
        <taxon>Trypanosomatida</taxon>
        <taxon>Trypanosomatidae</taxon>
        <taxon>Trypanosoma</taxon>
    </lineage>
</organism>
<name>A0A1X0P8R2_9TRYP</name>
<dbReference type="OrthoDB" id="48317at2759"/>
<accession>A0A1X0P8R2</accession>
<feature type="domain" description="Enoyl reductase (ER)" evidence="3">
    <location>
        <begin position="9"/>
        <end position="324"/>
    </location>
</feature>
<evidence type="ECO:0000256" key="1">
    <source>
        <dbReference type="ARBA" id="ARBA00022857"/>
    </source>
</evidence>
<dbReference type="InterPro" id="IPR047618">
    <property type="entry name" value="QOR-like"/>
</dbReference>
<proteinExistence type="predicted"/>
<comment type="caution">
    <text evidence="4">The sequence shown here is derived from an EMBL/GenBank/DDBJ whole genome shotgun (WGS) entry which is preliminary data.</text>
</comment>
<dbReference type="SUPFAM" id="SSF50129">
    <property type="entry name" value="GroES-like"/>
    <property type="match status" value="1"/>
</dbReference>
<dbReference type="PANTHER" id="PTHR48106:SF13">
    <property type="entry name" value="QUINONE OXIDOREDUCTASE-RELATED"/>
    <property type="match status" value="1"/>
</dbReference>
<dbReference type="GO" id="GO:0005829">
    <property type="term" value="C:cytosol"/>
    <property type="evidence" value="ECO:0007669"/>
    <property type="project" value="TreeGrafter"/>
</dbReference>
<dbReference type="EMBL" id="NBCO01000001">
    <property type="protein sequence ID" value="ORC93344.1"/>
    <property type="molecule type" value="Genomic_DNA"/>
</dbReference>
<keyword evidence="2" id="KW-0560">Oxidoreductase</keyword>
<dbReference type="PANTHER" id="PTHR48106">
    <property type="entry name" value="QUINONE OXIDOREDUCTASE PIG3-RELATED"/>
    <property type="match status" value="1"/>
</dbReference>
<evidence type="ECO:0000256" key="2">
    <source>
        <dbReference type="ARBA" id="ARBA00023002"/>
    </source>
</evidence>
<dbReference type="InterPro" id="IPR011032">
    <property type="entry name" value="GroES-like_sf"/>
</dbReference>
<dbReference type="SMART" id="SM00829">
    <property type="entry name" value="PKS_ER"/>
    <property type="match status" value="1"/>
</dbReference>
<dbReference type="InterPro" id="IPR036291">
    <property type="entry name" value="NAD(P)-bd_dom_sf"/>
</dbReference>
<dbReference type="SUPFAM" id="SSF51735">
    <property type="entry name" value="NAD(P)-binding Rossmann-fold domains"/>
    <property type="match status" value="1"/>
</dbReference>
<dbReference type="CDD" id="cd05286">
    <property type="entry name" value="QOR2"/>
    <property type="match status" value="1"/>
</dbReference>
<protein>
    <submittedName>
        <fullName evidence="4">Putative quinone oxidoreductase</fullName>
    </submittedName>
</protein>
<dbReference type="Proteomes" id="UP000192257">
    <property type="component" value="Unassembled WGS sequence"/>
</dbReference>
<dbReference type="STRING" id="67003.A0A1X0P8R2"/>
<dbReference type="VEuPathDB" id="TriTrypDB:TM35_000012210"/>
<keyword evidence="1" id="KW-0521">NADP</keyword>
<dbReference type="InterPro" id="IPR013154">
    <property type="entry name" value="ADH-like_N"/>
</dbReference>
<dbReference type="AlphaFoldDB" id="A0A1X0P8R2"/>
<dbReference type="GO" id="GO:0035925">
    <property type="term" value="F:mRNA 3'-UTR AU-rich region binding"/>
    <property type="evidence" value="ECO:0007669"/>
    <property type="project" value="TreeGrafter"/>
</dbReference>
<reference evidence="4 5" key="1">
    <citation type="submission" date="2017-03" db="EMBL/GenBank/DDBJ databases">
        <title>An alternative strategy for trypanosome survival in the mammalian bloodstream revealed through genome and transcriptome analysis of the ubiquitous bovine parasite Trypanosoma (Megatrypanum) theileri.</title>
        <authorList>
            <person name="Kelly S."/>
            <person name="Ivens A."/>
            <person name="Mott A."/>
            <person name="O'Neill E."/>
            <person name="Emms D."/>
            <person name="Macleod O."/>
            <person name="Voorheis P."/>
            <person name="Matthews J."/>
            <person name="Matthews K."/>
            <person name="Carrington M."/>
        </authorList>
    </citation>
    <scope>NUCLEOTIDE SEQUENCE [LARGE SCALE GENOMIC DNA]</scope>
    <source>
        <strain evidence="4">Edinburgh</strain>
    </source>
</reference>
<evidence type="ECO:0000259" key="3">
    <source>
        <dbReference type="SMART" id="SM00829"/>
    </source>
</evidence>
<keyword evidence="5" id="KW-1185">Reference proteome</keyword>
<evidence type="ECO:0000313" key="5">
    <source>
        <dbReference type="Proteomes" id="UP000192257"/>
    </source>
</evidence>
<dbReference type="Gene3D" id="3.40.50.720">
    <property type="entry name" value="NAD(P)-binding Rossmann-like Domain"/>
    <property type="match status" value="1"/>
</dbReference>
<dbReference type="Pfam" id="PF13602">
    <property type="entry name" value="ADH_zinc_N_2"/>
    <property type="match status" value="1"/>
</dbReference>
<sequence>MQIEVPEYGSADVLRVGSLNPDTLHLADDEVLVQNTYAGVNFIDTYFRSGLYKKPQLPFIPGEEGAGRVVRTGAAVQTPTVGDRVVYFGSVTGSYATHTIVKAPQAAVLPDDVDDKTAAALFCQGLTAHYLSHDSYACGPNTRALVHAAAGGTGLLLCQLAKMRGAVVVGVCRGAAKAELARRVGGVDHVIDSSTTADWAAAAREIVPDGFDVVYDGVGRETFDGSLAVLRPRGFMISFGNASGAVEGVTPLRLMQAGSVYLQRPTLGDYIRDPAEKARRLHDLWSWVREKKLQMTCGREFPLKAAADAHKYLESRQSTGKIMLQCKSTE</sequence>
<dbReference type="RefSeq" id="XP_028887410.1">
    <property type="nucleotide sequence ID" value="XM_029020902.1"/>
</dbReference>
<dbReference type="GeneID" id="39980682"/>
<dbReference type="GO" id="GO:0003960">
    <property type="term" value="F:quinone reductase (NADPH) activity"/>
    <property type="evidence" value="ECO:0007669"/>
    <property type="project" value="InterPro"/>
</dbReference>
<dbReference type="InterPro" id="IPR020843">
    <property type="entry name" value="ER"/>
</dbReference>